<proteinExistence type="predicted"/>
<dbReference type="EMBL" id="JALLPB020000839">
    <property type="protein sequence ID" value="KAL3806302.1"/>
    <property type="molecule type" value="Genomic_DNA"/>
</dbReference>
<dbReference type="NCBIfam" id="TIGR02167">
    <property type="entry name" value="Liste_lipo_26"/>
    <property type="match status" value="2"/>
</dbReference>
<dbReference type="Pfam" id="PF03382">
    <property type="entry name" value="DUF285"/>
    <property type="match status" value="1"/>
</dbReference>
<sequence>MFYMFRGASAFNQAVGSWDTSKVTNMQNMFYGASAFNQAVGSWNTSKVTDMRSMFYRRIGV</sequence>
<name>A0ABD3R2A2_9STRA</name>
<evidence type="ECO:0008006" key="3">
    <source>
        <dbReference type="Google" id="ProtNLM"/>
    </source>
</evidence>
<gene>
    <name evidence="1" type="ORF">ACHAXA_005528</name>
</gene>
<evidence type="ECO:0000313" key="2">
    <source>
        <dbReference type="Proteomes" id="UP001530377"/>
    </source>
</evidence>
<dbReference type="InterPro" id="IPR011889">
    <property type="entry name" value="Liste_lipo_26"/>
</dbReference>
<accession>A0ABD3R2A2</accession>
<keyword evidence="2" id="KW-1185">Reference proteome</keyword>
<dbReference type="Proteomes" id="UP001530377">
    <property type="component" value="Unassembled WGS sequence"/>
</dbReference>
<comment type="caution">
    <text evidence="1">The sequence shown here is derived from an EMBL/GenBank/DDBJ whole genome shotgun (WGS) entry which is preliminary data.</text>
</comment>
<dbReference type="InterPro" id="IPR005046">
    <property type="entry name" value="DUF285"/>
</dbReference>
<protein>
    <recommendedName>
        <fullName evidence="3">BspA family leucine-rich repeat surface protein</fullName>
    </recommendedName>
</protein>
<reference evidence="1 2" key="1">
    <citation type="submission" date="2024-10" db="EMBL/GenBank/DDBJ databases">
        <title>Updated reference genomes for cyclostephanoid diatoms.</title>
        <authorList>
            <person name="Roberts W.R."/>
            <person name="Alverson A.J."/>
        </authorList>
    </citation>
    <scope>NUCLEOTIDE SEQUENCE [LARGE SCALE GENOMIC DNA]</scope>
    <source>
        <strain evidence="1 2">AJA228-03</strain>
    </source>
</reference>
<evidence type="ECO:0000313" key="1">
    <source>
        <dbReference type="EMBL" id="KAL3806302.1"/>
    </source>
</evidence>
<dbReference type="AlphaFoldDB" id="A0ABD3R2A2"/>
<organism evidence="1 2">
    <name type="scientific">Cyclostephanos tholiformis</name>
    <dbReference type="NCBI Taxonomy" id="382380"/>
    <lineage>
        <taxon>Eukaryota</taxon>
        <taxon>Sar</taxon>
        <taxon>Stramenopiles</taxon>
        <taxon>Ochrophyta</taxon>
        <taxon>Bacillariophyta</taxon>
        <taxon>Coscinodiscophyceae</taxon>
        <taxon>Thalassiosirophycidae</taxon>
        <taxon>Stephanodiscales</taxon>
        <taxon>Stephanodiscaceae</taxon>
        <taxon>Cyclostephanos</taxon>
    </lineage>
</organism>